<reference evidence="2" key="1">
    <citation type="journal article" date="2014" name="Proc. Natl. Acad. Sci. U.S.A.">
        <title>Extensive sampling of basidiomycete genomes demonstrates inadequacy of the white-rot/brown-rot paradigm for wood decay fungi.</title>
        <authorList>
            <person name="Riley R."/>
            <person name="Salamov A.A."/>
            <person name="Brown D.W."/>
            <person name="Nagy L.G."/>
            <person name="Floudas D."/>
            <person name="Held B.W."/>
            <person name="Levasseur A."/>
            <person name="Lombard V."/>
            <person name="Morin E."/>
            <person name="Otillar R."/>
            <person name="Lindquist E.A."/>
            <person name="Sun H."/>
            <person name="LaButti K.M."/>
            <person name="Schmutz J."/>
            <person name="Jabbour D."/>
            <person name="Luo H."/>
            <person name="Baker S.E."/>
            <person name="Pisabarro A.G."/>
            <person name="Walton J.D."/>
            <person name="Blanchette R.A."/>
            <person name="Henrissat B."/>
            <person name="Martin F."/>
            <person name="Cullen D."/>
            <person name="Hibbett D.S."/>
            <person name="Grigoriev I.V."/>
        </authorList>
    </citation>
    <scope>NUCLEOTIDE SEQUENCE [LARGE SCALE GENOMIC DNA]</scope>
    <source>
        <strain evidence="2">MUCL 33604</strain>
    </source>
</reference>
<dbReference type="InterPro" id="IPR040521">
    <property type="entry name" value="KDZ"/>
</dbReference>
<name>A0A067PQV8_9AGAM</name>
<proteinExistence type="predicted"/>
<evidence type="ECO:0008006" key="3">
    <source>
        <dbReference type="Google" id="ProtNLM"/>
    </source>
</evidence>
<organism evidence="1 2">
    <name type="scientific">Jaapia argillacea MUCL 33604</name>
    <dbReference type="NCBI Taxonomy" id="933084"/>
    <lineage>
        <taxon>Eukaryota</taxon>
        <taxon>Fungi</taxon>
        <taxon>Dikarya</taxon>
        <taxon>Basidiomycota</taxon>
        <taxon>Agaricomycotina</taxon>
        <taxon>Agaricomycetes</taxon>
        <taxon>Agaricomycetidae</taxon>
        <taxon>Jaapiales</taxon>
        <taxon>Jaapiaceae</taxon>
        <taxon>Jaapia</taxon>
    </lineage>
</organism>
<dbReference type="EMBL" id="KL197732">
    <property type="protein sequence ID" value="KDQ53697.1"/>
    <property type="molecule type" value="Genomic_DNA"/>
</dbReference>
<dbReference type="Pfam" id="PF18758">
    <property type="entry name" value="KDZ"/>
    <property type="match status" value="1"/>
</dbReference>
<keyword evidence="2" id="KW-1185">Reference proteome</keyword>
<dbReference type="Proteomes" id="UP000027265">
    <property type="component" value="Unassembled WGS sequence"/>
</dbReference>
<evidence type="ECO:0000313" key="1">
    <source>
        <dbReference type="EMBL" id="KDQ53697.1"/>
    </source>
</evidence>
<dbReference type="HOGENOM" id="CLU_478220_0_0_1"/>
<dbReference type="OrthoDB" id="3257768at2759"/>
<evidence type="ECO:0000313" key="2">
    <source>
        <dbReference type="Proteomes" id="UP000027265"/>
    </source>
</evidence>
<dbReference type="InParanoid" id="A0A067PQV8"/>
<accession>A0A067PQV8</accession>
<dbReference type="AlphaFoldDB" id="A0A067PQV8"/>
<protein>
    <recommendedName>
        <fullName evidence="3">CxC2-like cysteine cluster KDZ transposase-associated domain-containing protein</fullName>
    </recommendedName>
</protein>
<sequence>MAVTALRKPKKKGPTHHPLITPDNGHVISQSYVLSDDSCCLLEATLTLSVLTVPILPQAPDTPTVPDDDVIMDDSTPLAEEDENVEVPPRRAKWYSNSMLNLQGKLSAYNFYHMLELQTNGSGLLKLPDQMPLFFLMGLRATGVVGMSCRHNCWQANGFGDLQLSERYCNVDYVFFSSLRGIHPNLGLVDSYDIVCVWHINLWTRMLGLPEDMQLSIPCNNITFLVNKFHLAGHGKKCQAPFSFNFKHGVGRSNGKEPERLWAWLNGAGPSTKEMGPGARCDTVNDFCGFMNWMKMIGLAKLFLHLLLEAIGEAIQHGTAFRAFNENLQRESPSEVTAWDEMLSAWEADNSKLCPYESSEESMTLNEVQKMLMAEKGNGGDDAEQDMPVDRSSTPLALLVLGMDIEKSRFKIKNVTGQVANTRFQMILRRVEGKVDSAVHQYDHARGSYLSLKGHGSWENTLQVLNPGDVHGPNEKDIQDTEVLDAERLAERTGIQTGLCTYASEQAFFKRHRALAWEMVWKAAREWAKAATTTLSSSDVLDEVDLGPNADVSSLGDDFDDDDGLYAVDN</sequence>
<gene>
    <name evidence="1" type="ORF">JAAARDRAFT_197155</name>
</gene>